<name>A0AAD8ANJ0_BIOPF</name>
<dbReference type="AlphaFoldDB" id="A0AAD8ANJ0"/>
<keyword evidence="2" id="KW-1185">Reference proteome</keyword>
<comment type="caution">
    <text evidence="1">The sequence shown here is derived from an EMBL/GenBank/DDBJ whole genome shotgun (WGS) entry which is preliminary data.</text>
</comment>
<gene>
    <name evidence="1" type="ORF">Bpfe_031077</name>
</gene>
<evidence type="ECO:0000313" key="2">
    <source>
        <dbReference type="Proteomes" id="UP001233172"/>
    </source>
</evidence>
<protein>
    <submittedName>
        <fullName evidence="1">Uncharacterized protein</fullName>
    </submittedName>
</protein>
<dbReference type="EMBL" id="JASAOG010000445">
    <property type="protein sequence ID" value="KAK0039490.1"/>
    <property type="molecule type" value="Genomic_DNA"/>
</dbReference>
<organism evidence="1 2">
    <name type="scientific">Biomphalaria pfeifferi</name>
    <name type="common">Bloodfluke planorb</name>
    <name type="synonym">Freshwater snail</name>
    <dbReference type="NCBI Taxonomy" id="112525"/>
    <lineage>
        <taxon>Eukaryota</taxon>
        <taxon>Metazoa</taxon>
        <taxon>Spiralia</taxon>
        <taxon>Lophotrochozoa</taxon>
        <taxon>Mollusca</taxon>
        <taxon>Gastropoda</taxon>
        <taxon>Heterobranchia</taxon>
        <taxon>Euthyneura</taxon>
        <taxon>Panpulmonata</taxon>
        <taxon>Hygrophila</taxon>
        <taxon>Lymnaeoidea</taxon>
        <taxon>Planorbidae</taxon>
        <taxon>Biomphalaria</taxon>
    </lineage>
</organism>
<accession>A0AAD8ANJ0</accession>
<dbReference type="Proteomes" id="UP001233172">
    <property type="component" value="Unassembled WGS sequence"/>
</dbReference>
<evidence type="ECO:0000313" key="1">
    <source>
        <dbReference type="EMBL" id="KAK0039490.1"/>
    </source>
</evidence>
<reference evidence="1" key="2">
    <citation type="submission" date="2023-04" db="EMBL/GenBank/DDBJ databases">
        <authorList>
            <person name="Bu L."/>
            <person name="Lu L."/>
            <person name="Laidemitt M.R."/>
            <person name="Zhang S.M."/>
            <person name="Mutuku M."/>
            <person name="Mkoji G."/>
            <person name="Steinauer M."/>
            <person name="Loker E.S."/>
        </authorList>
    </citation>
    <scope>NUCLEOTIDE SEQUENCE</scope>
    <source>
        <strain evidence="1">KasaAsao</strain>
        <tissue evidence="1">Whole Snail</tissue>
    </source>
</reference>
<reference evidence="1" key="1">
    <citation type="journal article" date="2023" name="PLoS Negl. Trop. Dis.">
        <title>A genome sequence for Biomphalaria pfeifferi, the major vector snail for the human-infecting parasite Schistosoma mansoni.</title>
        <authorList>
            <person name="Bu L."/>
            <person name="Lu L."/>
            <person name="Laidemitt M.R."/>
            <person name="Zhang S.M."/>
            <person name="Mutuku M."/>
            <person name="Mkoji G."/>
            <person name="Steinauer M."/>
            <person name="Loker E.S."/>
        </authorList>
    </citation>
    <scope>NUCLEOTIDE SEQUENCE</scope>
    <source>
        <strain evidence="1">KasaAsao</strain>
    </source>
</reference>
<proteinExistence type="predicted"/>
<sequence>MVTGAVVRTQVNLEAVRAREQLGDQGSFEASGLTGEDVQVRQVNRHRNTAGQQGGVFGPRAQQVAVRVRARHRVLAFDCHGAAEEIGAPFGVVEQLRHGGVHAVPGVGRIGARLKGAADLGCTFKPLAMTLERAQVAQLPAGGHGHVGMQAPGCAWPPRSEGLGGLDVENALGLRDDLYVVDQQAAERWFLDTAHGLLGGSPVREAWPAGQGGPGLRLHRA</sequence>